<gene>
    <name evidence="9" type="ORF">CONCODRAFT_19623</name>
</gene>
<keyword evidence="1" id="KW-0479">Metal-binding</keyword>
<name>A0A137NXI9_CONC2</name>
<dbReference type="STRING" id="796925.A0A137NXI9"/>
<dbReference type="InterPro" id="IPR013083">
    <property type="entry name" value="Znf_RING/FYVE/PHD"/>
</dbReference>
<evidence type="ECO:0008006" key="11">
    <source>
        <dbReference type="Google" id="ProtNLM"/>
    </source>
</evidence>
<dbReference type="Gene3D" id="1.20.58.900">
    <property type="match status" value="1"/>
</dbReference>
<evidence type="ECO:0000256" key="5">
    <source>
        <dbReference type="PROSITE-ProRule" id="PRU00091"/>
    </source>
</evidence>
<evidence type="ECO:0000259" key="8">
    <source>
        <dbReference type="PROSITE" id="PS50826"/>
    </source>
</evidence>
<dbReference type="SUPFAM" id="SSF140741">
    <property type="entry name" value="RUN domain-like"/>
    <property type="match status" value="1"/>
</dbReference>
<dbReference type="SMART" id="SM00064">
    <property type="entry name" value="FYVE"/>
    <property type="match status" value="1"/>
</dbReference>
<dbReference type="AlphaFoldDB" id="A0A137NXI9"/>
<reference evidence="9 10" key="1">
    <citation type="journal article" date="2015" name="Genome Biol. Evol.">
        <title>Phylogenomic analyses indicate that early fungi evolved digesting cell walls of algal ancestors of land plants.</title>
        <authorList>
            <person name="Chang Y."/>
            <person name="Wang S."/>
            <person name="Sekimoto S."/>
            <person name="Aerts A.L."/>
            <person name="Choi C."/>
            <person name="Clum A."/>
            <person name="LaButti K.M."/>
            <person name="Lindquist E.A."/>
            <person name="Yee Ngan C."/>
            <person name="Ohm R.A."/>
            <person name="Salamov A.A."/>
            <person name="Grigoriev I.V."/>
            <person name="Spatafora J.W."/>
            <person name="Berbee M.L."/>
        </authorList>
    </citation>
    <scope>NUCLEOTIDE SEQUENCE [LARGE SCALE GENOMIC DNA]</scope>
    <source>
        <strain evidence="9 10">NRRL 28638</strain>
    </source>
</reference>
<evidence type="ECO:0000256" key="3">
    <source>
        <dbReference type="ARBA" id="ARBA00022833"/>
    </source>
</evidence>
<keyword evidence="3" id="KW-0862">Zinc</keyword>
<feature type="coiled-coil region" evidence="6">
    <location>
        <begin position="526"/>
        <end position="602"/>
    </location>
</feature>
<dbReference type="PANTHER" id="PTHR45956">
    <property type="entry name" value="RUN AND FYVE DOMAIN-CONTAINING PROTEIN 2-LIKE PROTEIN"/>
    <property type="match status" value="1"/>
</dbReference>
<protein>
    <recommendedName>
        <fullName evidence="11">FYVE-type domain-containing protein</fullName>
    </recommendedName>
</protein>
<dbReference type="GO" id="GO:0008270">
    <property type="term" value="F:zinc ion binding"/>
    <property type="evidence" value="ECO:0007669"/>
    <property type="project" value="UniProtKB-KW"/>
</dbReference>
<dbReference type="InterPro" id="IPR004012">
    <property type="entry name" value="Run_dom"/>
</dbReference>
<evidence type="ECO:0000256" key="4">
    <source>
        <dbReference type="ARBA" id="ARBA00023054"/>
    </source>
</evidence>
<dbReference type="InterPro" id="IPR037213">
    <property type="entry name" value="Run_dom_sf"/>
</dbReference>
<dbReference type="SMART" id="SM00593">
    <property type="entry name" value="RUN"/>
    <property type="match status" value="1"/>
</dbReference>
<feature type="domain" description="RUN" evidence="8">
    <location>
        <begin position="81"/>
        <end position="219"/>
    </location>
</feature>
<proteinExistence type="predicted"/>
<dbReference type="InterPro" id="IPR000306">
    <property type="entry name" value="Znf_FYVE"/>
</dbReference>
<dbReference type="OrthoDB" id="10018316at2759"/>
<dbReference type="Pfam" id="PF01363">
    <property type="entry name" value="FYVE"/>
    <property type="match status" value="1"/>
</dbReference>
<dbReference type="Pfam" id="PF02759">
    <property type="entry name" value="RUN"/>
    <property type="match status" value="1"/>
</dbReference>
<dbReference type="CDD" id="cd17671">
    <property type="entry name" value="RUN"/>
    <property type="match status" value="1"/>
</dbReference>
<keyword evidence="10" id="KW-1185">Reference proteome</keyword>
<dbReference type="PANTHER" id="PTHR45956:SF6">
    <property type="entry name" value="RUN DOMAIN-CONTAINING PROTEIN"/>
    <property type="match status" value="1"/>
</dbReference>
<accession>A0A137NXI9</accession>
<dbReference type="InterPro" id="IPR011011">
    <property type="entry name" value="Znf_FYVE_PHD"/>
</dbReference>
<evidence type="ECO:0000256" key="1">
    <source>
        <dbReference type="ARBA" id="ARBA00022723"/>
    </source>
</evidence>
<evidence type="ECO:0000259" key="7">
    <source>
        <dbReference type="PROSITE" id="PS50178"/>
    </source>
</evidence>
<dbReference type="InterPro" id="IPR047335">
    <property type="entry name" value="RUFY1-3"/>
</dbReference>
<evidence type="ECO:0000256" key="6">
    <source>
        <dbReference type="SAM" id="Coils"/>
    </source>
</evidence>
<evidence type="ECO:0000313" key="9">
    <source>
        <dbReference type="EMBL" id="KXN67412.1"/>
    </source>
</evidence>
<dbReference type="EMBL" id="KQ964638">
    <property type="protein sequence ID" value="KXN67412.1"/>
    <property type="molecule type" value="Genomic_DNA"/>
</dbReference>
<dbReference type="PROSITE" id="PS50178">
    <property type="entry name" value="ZF_FYVE"/>
    <property type="match status" value="1"/>
</dbReference>
<dbReference type="PROSITE" id="PS50826">
    <property type="entry name" value="RUN"/>
    <property type="match status" value="1"/>
</dbReference>
<dbReference type="InterPro" id="IPR017455">
    <property type="entry name" value="Znf_FYVE-rel"/>
</dbReference>
<sequence length="697" mass="79630">MSQDSIHDVLFIIRSHPQQVQSLLDDLDNKAELEKTTGPEQLNVIVQFVQQQNTLYSSILNCTKRLGQILLIQYTTKGTLSWKDPPVQWLFHLLHQVLKHGLKIKRNLFGYKKSYWDFIWTGYQYSPKTNSTLEDYPALSNKIQSLSAQVTAISGIVFIIHSLINQRLDQRLGLLLNQPQLLKDWYEPYAFILQDQMVLFNGLLVILNNIKFDLGFQHDFLLELNEAFSGESMSEVTLVEWLPKLEAKLKDQLNDSSDSQSDIEDDALSNISKDENIDKELQELADFQIKEERASIINIENHSNNIFNQSSHGLKELDITQPKGYPLDIQSSPIVNSQLSSSVSPTSLITPLSPKGSIGPVTYINEEDGHLPPMVALPKLDDKENAIDTPTQAVSSHISESLLIPLPMSPDQSHSTIDYSPKSLPPDQISLPPSIDSLDNQLESEHPDIVHWKRHVEKLESEIVTLRKINFSHLTKLNSMQAQNVELNTAIKAKDLELLNFESQSSKFDTSKAALESKLADSDHQIEYLSGQLEQKNTHIQQLNQKLTKSNNENIEYQCVSQSLSHKIKQMEIQIEQLCKTNSELKSEKDQLENRVHHQDSMLELFAMEMAQSKLSLKDLEMYVGNQNNKIPWVDSQLVTRCTKCQSQFTMINRKHHCRRDGKVYCNNCTKFRWTLPSDPKPSRVCEDCYLELTDAK</sequence>
<dbReference type="GO" id="GO:0005737">
    <property type="term" value="C:cytoplasm"/>
    <property type="evidence" value="ECO:0007669"/>
    <property type="project" value="TreeGrafter"/>
</dbReference>
<feature type="domain" description="FYVE-type" evidence="7">
    <location>
        <begin position="636"/>
        <end position="694"/>
    </location>
</feature>
<evidence type="ECO:0000256" key="2">
    <source>
        <dbReference type="ARBA" id="ARBA00022771"/>
    </source>
</evidence>
<dbReference type="Gene3D" id="3.30.40.10">
    <property type="entry name" value="Zinc/RING finger domain, C3HC4 (zinc finger)"/>
    <property type="match status" value="1"/>
</dbReference>
<keyword evidence="4 6" id="KW-0175">Coiled coil</keyword>
<keyword evidence="2 5" id="KW-0863">Zinc-finger</keyword>
<dbReference type="Proteomes" id="UP000070444">
    <property type="component" value="Unassembled WGS sequence"/>
</dbReference>
<dbReference type="SUPFAM" id="SSF57903">
    <property type="entry name" value="FYVE/PHD zinc finger"/>
    <property type="match status" value="1"/>
</dbReference>
<evidence type="ECO:0000313" key="10">
    <source>
        <dbReference type="Proteomes" id="UP000070444"/>
    </source>
</evidence>
<organism evidence="9 10">
    <name type="scientific">Conidiobolus coronatus (strain ATCC 28846 / CBS 209.66 / NRRL 28638)</name>
    <name type="common">Delacroixia coronata</name>
    <dbReference type="NCBI Taxonomy" id="796925"/>
    <lineage>
        <taxon>Eukaryota</taxon>
        <taxon>Fungi</taxon>
        <taxon>Fungi incertae sedis</taxon>
        <taxon>Zoopagomycota</taxon>
        <taxon>Entomophthoromycotina</taxon>
        <taxon>Entomophthoromycetes</taxon>
        <taxon>Entomophthorales</taxon>
        <taxon>Ancylistaceae</taxon>
        <taxon>Conidiobolus</taxon>
    </lineage>
</organism>